<dbReference type="AlphaFoldDB" id="A0A9W9ZID8"/>
<evidence type="ECO:0000259" key="3">
    <source>
        <dbReference type="PROSITE" id="PS51455"/>
    </source>
</evidence>
<accession>A0A9W9ZID8</accession>
<reference evidence="4" key="1">
    <citation type="submission" date="2023-01" db="EMBL/GenBank/DDBJ databases">
        <title>Genome assembly of the deep-sea coral Lophelia pertusa.</title>
        <authorList>
            <person name="Herrera S."/>
            <person name="Cordes E."/>
        </authorList>
    </citation>
    <scope>NUCLEOTIDE SEQUENCE</scope>
    <source>
        <strain evidence="4">USNM1676648</strain>
        <tissue evidence="4">Polyp</tissue>
    </source>
</reference>
<gene>
    <name evidence="4" type="primary">PIP5K1A</name>
    <name evidence="4" type="ORF">OS493_036265</name>
</gene>
<evidence type="ECO:0000256" key="2">
    <source>
        <dbReference type="SAM" id="MobiDB-lite"/>
    </source>
</evidence>
<keyword evidence="1" id="KW-0418">Kinase</keyword>
<dbReference type="GO" id="GO:0016308">
    <property type="term" value="F:1-phosphatidylinositol-4-phosphate 5-kinase activity"/>
    <property type="evidence" value="ECO:0007669"/>
    <property type="project" value="UniProtKB-EC"/>
</dbReference>
<dbReference type="Gene3D" id="3.30.810.10">
    <property type="entry name" value="2-Layer Sandwich"/>
    <property type="match status" value="1"/>
</dbReference>
<feature type="region of interest" description="Disordered" evidence="2">
    <location>
        <begin position="84"/>
        <end position="118"/>
    </location>
</feature>
<dbReference type="GO" id="GO:0005886">
    <property type="term" value="C:plasma membrane"/>
    <property type="evidence" value="ECO:0007669"/>
    <property type="project" value="TreeGrafter"/>
</dbReference>
<dbReference type="EMBL" id="MU825932">
    <property type="protein sequence ID" value="KAJ7382232.1"/>
    <property type="molecule type" value="Genomic_DNA"/>
</dbReference>
<evidence type="ECO:0000256" key="1">
    <source>
        <dbReference type="PROSITE-ProRule" id="PRU00781"/>
    </source>
</evidence>
<keyword evidence="5" id="KW-1185">Reference proteome</keyword>
<dbReference type="InterPro" id="IPR002498">
    <property type="entry name" value="PInositol-4-P-4/5-kinase_core"/>
</dbReference>
<dbReference type="PANTHER" id="PTHR23086:SF101">
    <property type="entry name" value="LP03320P-RELATED"/>
    <property type="match status" value="1"/>
</dbReference>
<dbReference type="Pfam" id="PF01504">
    <property type="entry name" value="PIP5K"/>
    <property type="match status" value="1"/>
</dbReference>
<protein>
    <submittedName>
        <fullName evidence="4">Phosphatidylinositol 4-phosphate 5-kinase type-1 alpha</fullName>
        <ecNumber evidence="4">2.7.1.68</ecNumber>
    </submittedName>
</protein>
<dbReference type="InterPro" id="IPR027483">
    <property type="entry name" value="PInositol-4-P-4/5-kinase_C_sf"/>
</dbReference>
<sequence length="118" mass="13411">MEAITVGDETEERPVGGIPARNAKGERLLLFLGIIDILQSYRNSNNGWKALVHDGDTVSVHRPSFYGTRFQEFMSNRVFKKATAKASPRKRNVGGSVNRVRSMTEHDRSHRERTLTQR</sequence>
<feature type="compositionally biased region" description="Basic and acidic residues" evidence="2">
    <location>
        <begin position="102"/>
        <end position="118"/>
    </location>
</feature>
<dbReference type="PROSITE" id="PS51455">
    <property type="entry name" value="PIPK"/>
    <property type="match status" value="1"/>
</dbReference>
<dbReference type="GO" id="GO:0046854">
    <property type="term" value="P:phosphatidylinositol phosphate biosynthetic process"/>
    <property type="evidence" value="ECO:0007669"/>
    <property type="project" value="TreeGrafter"/>
</dbReference>
<keyword evidence="1" id="KW-0067">ATP-binding</keyword>
<keyword evidence="1 4" id="KW-0808">Transferase</keyword>
<dbReference type="InterPro" id="IPR023610">
    <property type="entry name" value="PInositol-4/5-P-5/4-kinase"/>
</dbReference>
<name>A0A9W9ZID8_9CNID</name>
<proteinExistence type="predicted"/>
<evidence type="ECO:0000313" key="5">
    <source>
        <dbReference type="Proteomes" id="UP001163046"/>
    </source>
</evidence>
<dbReference type="Proteomes" id="UP001163046">
    <property type="component" value="Unassembled WGS sequence"/>
</dbReference>
<dbReference type="OrthoDB" id="70770at2759"/>
<comment type="caution">
    <text evidence="4">The sequence shown here is derived from an EMBL/GenBank/DDBJ whole genome shotgun (WGS) entry which is preliminary data.</text>
</comment>
<dbReference type="EC" id="2.7.1.68" evidence="4"/>
<organism evidence="4 5">
    <name type="scientific">Desmophyllum pertusum</name>
    <dbReference type="NCBI Taxonomy" id="174260"/>
    <lineage>
        <taxon>Eukaryota</taxon>
        <taxon>Metazoa</taxon>
        <taxon>Cnidaria</taxon>
        <taxon>Anthozoa</taxon>
        <taxon>Hexacorallia</taxon>
        <taxon>Scleractinia</taxon>
        <taxon>Caryophylliina</taxon>
        <taxon>Caryophylliidae</taxon>
        <taxon>Desmophyllum</taxon>
    </lineage>
</organism>
<keyword evidence="1" id="KW-0547">Nucleotide-binding</keyword>
<dbReference type="SUPFAM" id="SSF56104">
    <property type="entry name" value="SAICAR synthase-like"/>
    <property type="match status" value="1"/>
</dbReference>
<evidence type="ECO:0000313" key="4">
    <source>
        <dbReference type="EMBL" id="KAJ7382232.1"/>
    </source>
</evidence>
<dbReference type="GO" id="GO:0005524">
    <property type="term" value="F:ATP binding"/>
    <property type="evidence" value="ECO:0007669"/>
    <property type="project" value="UniProtKB-UniRule"/>
</dbReference>
<dbReference type="PANTHER" id="PTHR23086">
    <property type="entry name" value="PHOSPHATIDYLINOSITOL-4-PHOSPHATE 5-KINASE"/>
    <property type="match status" value="1"/>
</dbReference>
<feature type="domain" description="PIPK" evidence="3">
    <location>
        <begin position="1"/>
        <end position="78"/>
    </location>
</feature>